<comment type="caution">
    <text evidence="2">The sequence shown here is derived from an EMBL/GenBank/DDBJ whole genome shotgun (WGS) entry which is preliminary data.</text>
</comment>
<keyword evidence="1" id="KW-0812">Transmembrane</keyword>
<keyword evidence="1" id="KW-1133">Transmembrane helix</keyword>
<keyword evidence="1" id="KW-0472">Membrane</keyword>
<accession>A0A2S8SPB4</accession>
<keyword evidence="3" id="KW-1185">Reference proteome</keyword>
<evidence type="ECO:0000256" key="1">
    <source>
        <dbReference type="SAM" id="Phobius"/>
    </source>
</evidence>
<dbReference type="AlphaFoldDB" id="A0A2S8SPB4"/>
<proteinExistence type="predicted"/>
<reference evidence="2 3" key="1">
    <citation type="journal article" date="2018" name="Syst. Appl. Microbiol.">
        <title>Abditibacterium utsteinense sp. nov., the first cultivated member of candidate phylum FBP, isolated from ice-free Antarctic soil samples.</title>
        <authorList>
            <person name="Tahon G."/>
            <person name="Tytgat B."/>
            <person name="Lebbe L."/>
            <person name="Carlier A."/>
            <person name="Willems A."/>
        </authorList>
    </citation>
    <scope>NUCLEOTIDE SEQUENCE [LARGE SCALE GENOMIC DNA]</scope>
    <source>
        <strain evidence="2 3">LMG 29911</strain>
    </source>
</reference>
<protein>
    <submittedName>
        <fullName evidence="2">Uncharacterized protein</fullName>
    </submittedName>
</protein>
<organism evidence="2 3">
    <name type="scientific">Abditibacterium utsteinense</name>
    <dbReference type="NCBI Taxonomy" id="1960156"/>
    <lineage>
        <taxon>Bacteria</taxon>
        <taxon>Pseudomonadati</taxon>
        <taxon>Abditibacteriota</taxon>
        <taxon>Abditibacteriia</taxon>
        <taxon>Abditibacteriales</taxon>
        <taxon>Abditibacteriaceae</taxon>
        <taxon>Abditibacterium</taxon>
    </lineage>
</organism>
<dbReference type="Proteomes" id="UP000237684">
    <property type="component" value="Unassembled WGS sequence"/>
</dbReference>
<evidence type="ECO:0000313" key="3">
    <source>
        <dbReference type="Proteomes" id="UP000237684"/>
    </source>
</evidence>
<name>A0A2S8SPB4_9BACT</name>
<feature type="transmembrane region" description="Helical" evidence="1">
    <location>
        <begin position="34"/>
        <end position="53"/>
    </location>
</feature>
<gene>
    <name evidence="2" type="ORF">B1R32_12610</name>
</gene>
<dbReference type="EMBL" id="NIGF01000026">
    <property type="protein sequence ID" value="PQV62626.1"/>
    <property type="molecule type" value="Genomic_DNA"/>
</dbReference>
<sequence length="102" mass="11183">MWPIPIIIACKNSIFEPRQLIASRQLAVNVRNCGAMYELLLAIAASVAMGRLAEKDGHSNAVWGIITFVLCLFSLLIPIPFLRIGIACAVVFGLLTYTNKVH</sequence>
<evidence type="ECO:0000313" key="2">
    <source>
        <dbReference type="EMBL" id="PQV62626.1"/>
    </source>
</evidence>
<feature type="transmembrane region" description="Helical" evidence="1">
    <location>
        <begin position="65"/>
        <end position="97"/>
    </location>
</feature>
<dbReference type="InParanoid" id="A0A2S8SPB4"/>